<dbReference type="GO" id="GO:0008270">
    <property type="term" value="F:zinc ion binding"/>
    <property type="evidence" value="ECO:0007669"/>
    <property type="project" value="UniProtKB-KW"/>
</dbReference>
<evidence type="ECO:0000256" key="13">
    <source>
        <dbReference type="ARBA" id="ARBA00022989"/>
    </source>
</evidence>
<evidence type="ECO:0000256" key="12">
    <source>
        <dbReference type="ARBA" id="ARBA00022833"/>
    </source>
</evidence>
<dbReference type="EC" id="2.3.2.27" evidence="5"/>
<keyword evidence="7 17" id="KW-0812">Transmembrane</keyword>
<dbReference type="GO" id="GO:0005789">
    <property type="term" value="C:endoplasmic reticulum membrane"/>
    <property type="evidence" value="ECO:0007669"/>
    <property type="project" value="UniProtKB-SubCell"/>
</dbReference>
<feature type="compositionally biased region" description="Basic and acidic residues" evidence="16">
    <location>
        <begin position="1001"/>
        <end position="1012"/>
    </location>
</feature>
<feature type="region of interest" description="Disordered" evidence="16">
    <location>
        <begin position="920"/>
        <end position="1037"/>
    </location>
</feature>
<evidence type="ECO:0000256" key="5">
    <source>
        <dbReference type="ARBA" id="ARBA00012483"/>
    </source>
</evidence>
<dbReference type="InterPro" id="IPR050731">
    <property type="entry name" value="HRD1_E3_ubiq-ligases"/>
</dbReference>
<keyword evidence="9 15" id="KW-0863">Zinc-finger</keyword>
<keyword evidence="11" id="KW-0256">Endoplasmic reticulum</keyword>
<dbReference type="PANTHER" id="PTHR22763:SF184">
    <property type="entry name" value="E3 UBIQUITIN-PROTEIN LIGASE SYNOVIOLIN"/>
    <property type="match status" value="1"/>
</dbReference>
<keyword evidence="20" id="KW-1185">Reference proteome</keyword>
<accession>A0A4R0RGD6</accession>
<dbReference type="GO" id="GO:0016567">
    <property type="term" value="P:protein ubiquitination"/>
    <property type="evidence" value="ECO:0007669"/>
    <property type="project" value="UniProtKB-UniPathway"/>
</dbReference>
<evidence type="ECO:0000256" key="8">
    <source>
        <dbReference type="ARBA" id="ARBA00022723"/>
    </source>
</evidence>
<dbReference type="SUPFAM" id="SSF57850">
    <property type="entry name" value="RING/U-box"/>
    <property type="match status" value="1"/>
</dbReference>
<feature type="transmembrane region" description="Helical" evidence="17">
    <location>
        <begin position="160"/>
        <end position="181"/>
    </location>
</feature>
<dbReference type="OrthoDB" id="7759664at2759"/>
<evidence type="ECO:0000256" key="11">
    <source>
        <dbReference type="ARBA" id="ARBA00022824"/>
    </source>
</evidence>
<feature type="region of interest" description="Disordered" evidence="16">
    <location>
        <begin position="529"/>
        <end position="755"/>
    </location>
</feature>
<name>A0A4R0RGD6_9APHY</name>
<feature type="compositionally biased region" description="Low complexity" evidence="16">
    <location>
        <begin position="920"/>
        <end position="932"/>
    </location>
</feature>
<evidence type="ECO:0000256" key="3">
    <source>
        <dbReference type="ARBA" id="ARBA00004906"/>
    </source>
</evidence>
<dbReference type="PANTHER" id="PTHR22763">
    <property type="entry name" value="RING ZINC FINGER PROTEIN"/>
    <property type="match status" value="1"/>
</dbReference>
<feature type="compositionally biased region" description="Pro residues" evidence="16">
    <location>
        <begin position="958"/>
        <end position="974"/>
    </location>
</feature>
<evidence type="ECO:0000256" key="15">
    <source>
        <dbReference type="PROSITE-ProRule" id="PRU00175"/>
    </source>
</evidence>
<evidence type="ECO:0000256" key="17">
    <source>
        <dbReference type="SAM" id="Phobius"/>
    </source>
</evidence>
<comment type="subcellular location">
    <subcellularLocation>
        <location evidence="2">Endoplasmic reticulum membrane</location>
        <topology evidence="2">Multi-pass membrane protein</topology>
    </subcellularLocation>
</comment>
<feature type="region of interest" description="Disordered" evidence="16">
    <location>
        <begin position="339"/>
        <end position="359"/>
    </location>
</feature>
<evidence type="ECO:0000256" key="9">
    <source>
        <dbReference type="ARBA" id="ARBA00022771"/>
    </source>
</evidence>
<proteinExistence type="inferred from homology"/>
<comment type="caution">
    <text evidence="19">The sequence shown here is derived from an EMBL/GenBank/DDBJ whole genome shotgun (WGS) entry which is preliminary data.</text>
</comment>
<feature type="compositionally biased region" description="Polar residues" evidence="16">
    <location>
        <begin position="709"/>
        <end position="718"/>
    </location>
</feature>
<feature type="compositionally biased region" description="Acidic residues" evidence="16">
    <location>
        <begin position="1013"/>
        <end position="1025"/>
    </location>
</feature>
<feature type="compositionally biased region" description="Low complexity" evidence="16">
    <location>
        <begin position="399"/>
        <end position="410"/>
    </location>
</feature>
<feature type="compositionally biased region" description="Low complexity" evidence="16">
    <location>
        <begin position="719"/>
        <end position="747"/>
    </location>
</feature>
<evidence type="ECO:0000256" key="4">
    <source>
        <dbReference type="ARBA" id="ARBA00010089"/>
    </source>
</evidence>
<gene>
    <name evidence="19" type="primary">HRD1</name>
    <name evidence="19" type="ORF">EIP91_003691</name>
</gene>
<feature type="domain" description="RING-type" evidence="18">
    <location>
        <begin position="321"/>
        <end position="388"/>
    </location>
</feature>
<dbReference type="Pfam" id="PF25563">
    <property type="entry name" value="TPR_SYVN1_N"/>
    <property type="match status" value="1"/>
</dbReference>
<feature type="compositionally biased region" description="Low complexity" evidence="16">
    <location>
        <begin position="629"/>
        <end position="642"/>
    </location>
</feature>
<dbReference type="InterPro" id="IPR057992">
    <property type="entry name" value="TPR_SYVN1_N"/>
</dbReference>
<evidence type="ECO:0000259" key="18">
    <source>
        <dbReference type="PROSITE" id="PS50089"/>
    </source>
</evidence>
<comment type="similarity">
    <text evidence="4">Belongs to the HRD1 family.</text>
</comment>
<dbReference type="GO" id="GO:0061630">
    <property type="term" value="F:ubiquitin protein ligase activity"/>
    <property type="evidence" value="ECO:0007669"/>
    <property type="project" value="UniProtKB-EC"/>
</dbReference>
<feature type="compositionally biased region" description="Low complexity" evidence="16">
    <location>
        <begin position="652"/>
        <end position="708"/>
    </location>
</feature>
<feature type="transmembrane region" description="Helical" evidence="17">
    <location>
        <begin position="23"/>
        <end position="43"/>
    </location>
</feature>
<evidence type="ECO:0000256" key="2">
    <source>
        <dbReference type="ARBA" id="ARBA00004477"/>
    </source>
</evidence>
<dbReference type="UniPathway" id="UPA00143"/>
<evidence type="ECO:0000256" key="7">
    <source>
        <dbReference type="ARBA" id="ARBA00022692"/>
    </source>
</evidence>
<evidence type="ECO:0000256" key="6">
    <source>
        <dbReference type="ARBA" id="ARBA00022679"/>
    </source>
</evidence>
<dbReference type="InterPro" id="IPR024766">
    <property type="entry name" value="Znf_RING_H2"/>
</dbReference>
<feature type="transmembrane region" description="Helical" evidence="17">
    <location>
        <begin position="64"/>
        <end position="84"/>
    </location>
</feature>
<reference evidence="19 20" key="1">
    <citation type="submission" date="2018-11" db="EMBL/GenBank/DDBJ databases">
        <title>Genome assembly of Steccherinum ochraceum LE-BIN_3174, the white-rot fungus of the Steccherinaceae family (The Residual Polyporoid clade, Polyporales, Basidiomycota).</title>
        <authorList>
            <person name="Fedorova T.V."/>
            <person name="Glazunova O.A."/>
            <person name="Landesman E.O."/>
            <person name="Moiseenko K.V."/>
            <person name="Psurtseva N.V."/>
            <person name="Savinova O.S."/>
            <person name="Shakhova N.V."/>
            <person name="Tyazhelova T.V."/>
            <person name="Vasina D.V."/>
        </authorList>
    </citation>
    <scope>NUCLEOTIDE SEQUENCE [LARGE SCALE GENOMIC DNA]</scope>
    <source>
        <strain evidence="19 20">LE-BIN_3174</strain>
    </source>
</reference>
<keyword evidence="8" id="KW-0479">Metal-binding</keyword>
<feature type="compositionally biased region" description="Low complexity" evidence="16">
    <location>
        <begin position="577"/>
        <end position="612"/>
    </location>
</feature>
<dbReference type="EMBL" id="RWJN01000219">
    <property type="protein sequence ID" value="TCD64735.1"/>
    <property type="molecule type" value="Genomic_DNA"/>
</dbReference>
<feature type="compositionally biased region" description="Low complexity" evidence="16">
    <location>
        <begin position="427"/>
        <end position="442"/>
    </location>
</feature>
<dbReference type="STRING" id="92696.A0A4R0RGD6"/>
<feature type="transmembrane region" description="Helical" evidence="17">
    <location>
        <begin position="121"/>
        <end position="140"/>
    </location>
</feature>
<sequence length="1037" mass="110641">MPIHDAIRQRLQPVAASVTSNRIMLYAFFSTCAMLGAIANACINQSNFYSVMIHLSRSGRSVLILANFGFLATLFVGRVLQRIFFGPLQPREVERLYDQTWMFVTESLLAFTIFRDEFDIPFVLMFGFLLFVKCFHWLMADRVESMDQVTYPGPPVLFHIRMNALMFTLSAIDFFMFMVAVDTTLNNGVGGMVLFATEYAILMASSLNAMARYSLNNLDYRRASTRGGENAAPWEHKSMYVFYIELATDFLKLATYLTFFTIILTFYGLPLNIIRDVYLTARSFISRLRALVRYHNATRDMERRYPTATEEELAAMSDRTCIICREELASAAANVEGQAAGDNAAVPPPLPPQDGPNMTPKKLPCGHVFHFQCLRSWLERQQSCPTCRRTVLETDHPNRNANQQQNARGQQGNGAGRAAPPQPGAAPQPFQFQPGQAPQQQQDQNYLLRIARRALGIAGQPPLVPGQFPNGFGPQNMPFGGPPPPPGYYYNPYYPYPPPPPQPQQLHAAPIVRGFYGPGGVWYPWALEQGQGQDQNPPPAPTPSAAQAQPHSQPPPAPGAVPVSMPLAPGAVPPLLPATVTPTTVTQPAASTSSAPASGESVSSVSSISSTDASEDEENKTPSGSSTVADAATPRDAAAQAALRRLGSLPGSSSKSSSAVTTASRTTSAISSAVEVRPSTTVRPTPTSSVSATNTSTTSATAISQVTSPQAQPTPTSVTAPTSNVPAPSSTTSPPSTSTTTNTRAPALLPLHDTSRPVGAQGFNYIHPQHMTNPYMNPNVPYAWRPSTASARPTPSAGSTGHPRPSPYPSAAHAHSQRGGSTSAAAALARFRPNLSTLPSTLTDEQLARLDRVTRDAIDERLRVLEGVSTAVHRCIEELTRVRSVLPPGTVGSALSGVPMGQPAPPGAVNTPAATAATAAAPVTPSTPSATTIVDPGVPATSPIASPTNADVPTMFTSPPPPFTDPTSPAPPFPVASGPTITVSPPPPQSEPTEPPTGSGSDRREEKRREEPSAEEASAEEETYEEASAGPLVDLSE</sequence>
<feature type="region of interest" description="Disordered" evidence="16">
    <location>
        <begin position="786"/>
        <end position="824"/>
    </location>
</feature>
<evidence type="ECO:0000313" key="19">
    <source>
        <dbReference type="EMBL" id="TCD64735.1"/>
    </source>
</evidence>
<feature type="compositionally biased region" description="Low complexity" evidence="16">
    <location>
        <begin position="560"/>
        <end position="570"/>
    </location>
</feature>
<keyword evidence="13 17" id="KW-1133">Transmembrane helix</keyword>
<organism evidence="19 20">
    <name type="scientific">Steccherinum ochraceum</name>
    <dbReference type="NCBI Taxonomy" id="92696"/>
    <lineage>
        <taxon>Eukaryota</taxon>
        <taxon>Fungi</taxon>
        <taxon>Dikarya</taxon>
        <taxon>Basidiomycota</taxon>
        <taxon>Agaricomycotina</taxon>
        <taxon>Agaricomycetes</taxon>
        <taxon>Polyporales</taxon>
        <taxon>Steccherinaceae</taxon>
        <taxon>Steccherinum</taxon>
    </lineage>
</organism>
<dbReference type="GO" id="GO:0043161">
    <property type="term" value="P:proteasome-mediated ubiquitin-dependent protein catabolic process"/>
    <property type="evidence" value="ECO:0007669"/>
    <property type="project" value="TreeGrafter"/>
</dbReference>
<feature type="transmembrane region" description="Helical" evidence="17">
    <location>
        <begin position="193"/>
        <end position="211"/>
    </location>
</feature>
<dbReference type="InterPro" id="IPR058051">
    <property type="entry name" value="Znf_RING_synoviolin"/>
</dbReference>
<comment type="pathway">
    <text evidence="3">Protein modification; protein ubiquitination.</text>
</comment>
<feature type="compositionally biased region" description="Pro residues" evidence="16">
    <location>
        <begin position="984"/>
        <end position="995"/>
    </location>
</feature>
<evidence type="ECO:0000256" key="1">
    <source>
        <dbReference type="ARBA" id="ARBA00000900"/>
    </source>
</evidence>
<dbReference type="InterPro" id="IPR001841">
    <property type="entry name" value="Znf_RING"/>
</dbReference>
<dbReference type="Gene3D" id="3.30.40.10">
    <property type="entry name" value="Zinc/RING finger domain, C3HC4 (zinc finger)"/>
    <property type="match status" value="1"/>
</dbReference>
<feature type="compositionally biased region" description="Polar residues" evidence="16">
    <location>
        <begin position="787"/>
        <end position="799"/>
    </location>
</feature>
<keyword evidence="14 17" id="KW-0472">Membrane</keyword>
<dbReference type="Pfam" id="PF12678">
    <property type="entry name" value="zf-rbx1"/>
    <property type="match status" value="1"/>
</dbReference>
<dbReference type="CDD" id="cd16479">
    <property type="entry name" value="RING-H2_synoviolin"/>
    <property type="match status" value="1"/>
</dbReference>
<feature type="transmembrane region" description="Helical" evidence="17">
    <location>
        <begin position="253"/>
        <end position="274"/>
    </location>
</feature>
<keyword evidence="10" id="KW-0833">Ubl conjugation pathway</keyword>
<evidence type="ECO:0000256" key="10">
    <source>
        <dbReference type="ARBA" id="ARBA00022786"/>
    </source>
</evidence>
<dbReference type="SMART" id="SM00184">
    <property type="entry name" value="RING"/>
    <property type="match status" value="1"/>
</dbReference>
<comment type="catalytic activity">
    <reaction evidence="1">
        <text>S-ubiquitinyl-[E2 ubiquitin-conjugating enzyme]-L-cysteine + [acceptor protein]-L-lysine = [E2 ubiquitin-conjugating enzyme]-L-cysteine + N(6)-ubiquitinyl-[acceptor protein]-L-lysine.</text>
        <dbReference type="EC" id="2.3.2.27"/>
    </reaction>
</comment>
<protein>
    <recommendedName>
        <fullName evidence="5">RING-type E3 ubiquitin transferase</fullName>
        <ecNumber evidence="5">2.3.2.27</ecNumber>
    </recommendedName>
</protein>
<evidence type="ECO:0000313" key="20">
    <source>
        <dbReference type="Proteomes" id="UP000292702"/>
    </source>
</evidence>
<feature type="region of interest" description="Disordered" evidence="16">
    <location>
        <begin position="395"/>
        <end position="442"/>
    </location>
</feature>
<dbReference type="PROSITE" id="PS50089">
    <property type="entry name" value="ZF_RING_2"/>
    <property type="match status" value="1"/>
</dbReference>
<keyword evidence="12" id="KW-0862">Zinc</keyword>
<keyword evidence="6" id="KW-0808">Transferase</keyword>
<dbReference type="InterPro" id="IPR013083">
    <property type="entry name" value="Znf_RING/FYVE/PHD"/>
</dbReference>
<dbReference type="Proteomes" id="UP000292702">
    <property type="component" value="Unassembled WGS sequence"/>
</dbReference>
<dbReference type="GO" id="GO:0036503">
    <property type="term" value="P:ERAD pathway"/>
    <property type="evidence" value="ECO:0007669"/>
    <property type="project" value="TreeGrafter"/>
</dbReference>
<evidence type="ECO:0000256" key="14">
    <source>
        <dbReference type="ARBA" id="ARBA00023136"/>
    </source>
</evidence>
<evidence type="ECO:0000256" key="16">
    <source>
        <dbReference type="SAM" id="MobiDB-lite"/>
    </source>
</evidence>
<dbReference type="AlphaFoldDB" id="A0A4R0RGD6"/>